<dbReference type="GO" id="GO:0042910">
    <property type="term" value="F:xenobiotic transmembrane transporter activity"/>
    <property type="evidence" value="ECO:0007669"/>
    <property type="project" value="TreeGrafter"/>
</dbReference>
<dbReference type="SUPFAM" id="SSF82866">
    <property type="entry name" value="Multidrug efflux transporter AcrB transmembrane domain"/>
    <property type="match status" value="2"/>
</dbReference>
<gene>
    <name evidence="2" type="ORF">CLV96_1245</name>
</gene>
<dbReference type="InterPro" id="IPR027463">
    <property type="entry name" value="AcrB_DN_DC_subdom"/>
</dbReference>
<accession>A0A4R8MYY4</accession>
<dbReference type="STRING" id="1193051.LEP1GSC017_2713"/>
<evidence type="ECO:0000313" key="2">
    <source>
        <dbReference type="EMBL" id="TDY72255.1"/>
    </source>
</evidence>
<dbReference type="SUPFAM" id="SSF82693">
    <property type="entry name" value="Multidrug efflux transporter AcrB pore domain, PN1, PN2, PC1 and PC2 subdomains"/>
    <property type="match status" value="2"/>
</dbReference>
<feature type="transmembrane region" description="Helical" evidence="1">
    <location>
        <begin position="520"/>
        <end position="538"/>
    </location>
</feature>
<proteinExistence type="predicted"/>
<dbReference type="Gene3D" id="3.30.70.1440">
    <property type="entry name" value="Multidrug efflux transporter AcrB pore domain"/>
    <property type="match status" value="1"/>
</dbReference>
<dbReference type="Gene3D" id="3.30.70.1430">
    <property type="entry name" value="Multidrug efflux transporter AcrB pore domain"/>
    <property type="match status" value="2"/>
</dbReference>
<dbReference type="EMBL" id="SORO01000001">
    <property type="protein sequence ID" value="TDY72255.1"/>
    <property type="molecule type" value="Genomic_DNA"/>
</dbReference>
<organism evidence="2 3">
    <name type="scientific">Leptospira meyeri</name>
    <dbReference type="NCBI Taxonomy" id="29508"/>
    <lineage>
        <taxon>Bacteria</taxon>
        <taxon>Pseudomonadati</taxon>
        <taxon>Spirochaetota</taxon>
        <taxon>Spirochaetia</taxon>
        <taxon>Leptospirales</taxon>
        <taxon>Leptospiraceae</taxon>
        <taxon>Leptospira</taxon>
    </lineage>
</organism>
<protein>
    <submittedName>
        <fullName evidence="2">Multidrug efflux pump subunit AcrB</fullName>
    </submittedName>
</protein>
<evidence type="ECO:0000256" key="1">
    <source>
        <dbReference type="SAM" id="Phobius"/>
    </source>
</evidence>
<feature type="transmembrane region" description="Helical" evidence="1">
    <location>
        <begin position="16"/>
        <end position="32"/>
    </location>
</feature>
<dbReference type="InterPro" id="IPR001036">
    <property type="entry name" value="Acrflvin-R"/>
</dbReference>
<evidence type="ECO:0000313" key="3">
    <source>
        <dbReference type="Proteomes" id="UP000294684"/>
    </source>
</evidence>
<feature type="transmembrane region" description="Helical" evidence="1">
    <location>
        <begin position="384"/>
        <end position="408"/>
    </location>
</feature>
<dbReference type="PANTHER" id="PTHR32063">
    <property type="match status" value="1"/>
</dbReference>
<dbReference type="Gene3D" id="1.20.1640.10">
    <property type="entry name" value="Multidrug efflux transporter AcrB transmembrane domain"/>
    <property type="match status" value="2"/>
</dbReference>
<dbReference type="PANTHER" id="PTHR32063:SF0">
    <property type="entry name" value="SWARMING MOTILITY PROTEIN SWRC"/>
    <property type="match status" value="1"/>
</dbReference>
<keyword evidence="1" id="KW-0812">Transmembrane</keyword>
<keyword evidence="3" id="KW-1185">Reference proteome</keyword>
<keyword evidence="1" id="KW-0472">Membrane</keyword>
<feature type="transmembrane region" description="Helical" evidence="1">
    <location>
        <begin position="428"/>
        <end position="450"/>
    </location>
</feature>
<feature type="transmembrane region" description="Helical" evidence="1">
    <location>
        <begin position="462"/>
        <end position="488"/>
    </location>
</feature>
<reference evidence="2 3" key="1">
    <citation type="submission" date="2019-03" db="EMBL/GenBank/DDBJ databases">
        <title>Genomic Encyclopedia of Archaeal and Bacterial Type Strains, Phase II (KMG-II): from individual species to whole genera.</title>
        <authorList>
            <person name="Goeker M."/>
        </authorList>
    </citation>
    <scope>NUCLEOTIDE SEQUENCE [LARGE SCALE GENOMIC DNA]</scope>
    <source>
        <strain evidence="2 3">DSM 21537</strain>
    </source>
</reference>
<dbReference type="OrthoDB" id="346043at2"/>
<feature type="transmembrane region" description="Helical" evidence="1">
    <location>
        <begin position="357"/>
        <end position="377"/>
    </location>
</feature>
<feature type="transmembrane region" description="Helical" evidence="1">
    <location>
        <begin position="860"/>
        <end position="882"/>
    </location>
</feature>
<feature type="transmembrane region" description="Helical" evidence="1">
    <location>
        <begin position="831"/>
        <end position="854"/>
    </location>
</feature>
<dbReference type="Pfam" id="PF00873">
    <property type="entry name" value="ACR_tran"/>
    <property type="match status" value="2"/>
</dbReference>
<feature type="transmembrane region" description="Helical" evidence="1">
    <location>
        <begin position="963"/>
        <end position="982"/>
    </location>
</feature>
<sequence length="994" mass="114192">MKIESYILSLYKHKKLYFVISLSIVIAAFFRIPELEIWLLPKLTPSRYFVVTEYPNHSAEDTDMMVSLPISEMVSAVKSVDRIRTISEHSKSIVEIDLQFGASIRDFKEELYQTILEMKDKLPLGVGISRLVQGEINDRPFLEIIIPNETIDGLKNFNFRLKQLVFQLERIPGVTEVRVVGNRNKISIISINPQTFDLFPINIRDLELQLQAGIRHGSLGVVEEYRKETELKFSPEVLSHQNLFEFPIHLGNGSSVGLGRLATIYESDSPGEKLTRLNGKSSIYLAVFTDPFSNPLRLSSEVKTKLRSLDSVIHSEIFFDGSNELEDQIKQSSFNIIWGLGFAFLFSFLLYRSWVPAMILLISVLFSLVFFFHLILFFSISINLLSLGGISVGIGMLFDASNLIVFSIRKNLILGLSNLEAVTKGIRSVLVSLVSSSLTTIVVFIPLLLFPMKWKEFFFDSGVCIALLVFCSLISSILIVPLFSISLAESLKLEPKSFEREQSIFAIYNKTYFLFSKMNVRLGTFIFIIISSLYLLAFGPRWKIFPDQVSVGNRLQMIPWNHLSLEEELLFVEDLEKKLRTFDPSLSIFLSPLNVYDTRNQHPKKAIAIEWKFFGTKNEKELERLISNELLGSRWDWQWGPINSQLKTALPFIPVDSVVFLHDQWEELNKIVRDFQTQLKSNGFVGKFDFLPKEIRLEEWTRNQIPTPDWNPNEEDLKQKFLYEQIPKYLGTIGETNKSDLYLGFDSFLSNHTNANDISKISFKTKTNDTTFLSSLFKSKPRGSWNQFRRESGLFSVEWVGQAIDFDLKKLDPKGHLSLLKVSASDEIKKFYLVLAVLLLISFVFIYLALVGIYESFWIPFFYLSISCFYILVTIVFVFCLFSEFHLGHYIGLVVLLGLSIDSISLFAERWIEVPKNEMGSEKREHVLRWLFRPILLNSGTTMMGLFPVILFEGPGSDFSESIASTMFVGIFLSLFFVFYVYPALFVKFWDNKP</sequence>
<dbReference type="RefSeq" id="WP_004786755.1">
    <property type="nucleotide sequence ID" value="NZ_SORO01000001.1"/>
</dbReference>
<keyword evidence="1" id="KW-1133">Transmembrane helix</keyword>
<dbReference type="Proteomes" id="UP000294684">
    <property type="component" value="Unassembled WGS sequence"/>
</dbReference>
<name>A0A4R8MYY4_LEPME</name>
<dbReference type="Gene3D" id="3.30.70.1320">
    <property type="entry name" value="Multidrug efflux transporter AcrB pore domain like"/>
    <property type="match status" value="1"/>
</dbReference>
<dbReference type="Gene3D" id="3.30.2090.10">
    <property type="entry name" value="Multidrug efflux transporter AcrB TolC docking domain, DN and DC subdomains"/>
    <property type="match status" value="2"/>
</dbReference>
<feature type="transmembrane region" description="Helical" evidence="1">
    <location>
        <begin position="928"/>
        <end position="951"/>
    </location>
</feature>
<dbReference type="GeneID" id="79826570"/>
<feature type="transmembrane region" description="Helical" evidence="1">
    <location>
        <begin position="334"/>
        <end position="351"/>
    </location>
</feature>
<feature type="transmembrane region" description="Helical" evidence="1">
    <location>
        <begin position="889"/>
        <end position="908"/>
    </location>
</feature>
<comment type="caution">
    <text evidence="2">The sequence shown here is derived from an EMBL/GenBank/DDBJ whole genome shotgun (WGS) entry which is preliminary data.</text>
</comment>
<dbReference type="GO" id="GO:0005886">
    <property type="term" value="C:plasma membrane"/>
    <property type="evidence" value="ECO:0007669"/>
    <property type="project" value="TreeGrafter"/>
</dbReference>
<dbReference type="PRINTS" id="PR00702">
    <property type="entry name" value="ACRIFLAVINRP"/>
</dbReference>
<dbReference type="AlphaFoldDB" id="A0A4R8MYY4"/>